<name>A0AAD0K3T6_9ACTN</name>
<feature type="compositionally biased region" description="Low complexity" evidence="1">
    <location>
        <begin position="78"/>
        <end position="90"/>
    </location>
</feature>
<dbReference type="AlphaFoldDB" id="A0AAD0K3T6"/>
<sequence length="168" mass="16719">MSRRTRPTGATTSRPRRTIKVAATAVGLAAAMSTLLACGAEQDVTTASSTTQAGAAESVPQSAEQPATSPPVVPGRKPVSSTPTSSAVASDDSDTSCGTIPGPDGSLRVMVLAGDVACDSARTIATQYGPKITTGQQQSIAGWTCAPSQLEGVLAACQKGTAVIGFAP</sequence>
<gene>
    <name evidence="3" type="ORF">DLJ61_02225</name>
</gene>
<reference evidence="3 4" key="1">
    <citation type="submission" date="2018-05" db="EMBL/GenBank/DDBJ databases">
        <title>Complete genome sequence of Gordonia terrae NRRL B-16283.</title>
        <authorList>
            <person name="Garlena R.A."/>
            <person name="Russell D.A."/>
            <person name="Hatfull G.F."/>
        </authorList>
    </citation>
    <scope>NUCLEOTIDE SEQUENCE [LARGE SCALE GENOMIC DNA]</scope>
    <source>
        <strain evidence="3 4">NRRL B-16283</strain>
    </source>
</reference>
<feature type="region of interest" description="Disordered" evidence="1">
    <location>
        <begin position="42"/>
        <end position="102"/>
    </location>
</feature>
<feature type="signal peptide" evidence="2">
    <location>
        <begin position="1"/>
        <end position="37"/>
    </location>
</feature>
<feature type="chain" id="PRO_5042099874" evidence="2">
    <location>
        <begin position="38"/>
        <end position="168"/>
    </location>
</feature>
<evidence type="ECO:0000313" key="3">
    <source>
        <dbReference type="EMBL" id="AWO82514.1"/>
    </source>
</evidence>
<keyword evidence="2" id="KW-0732">Signal</keyword>
<feature type="compositionally biased region" description="Low complexity" evidence="1">
    <location>
        <begin position="45"/>
        <end position="58"/>
    </location>
</feature>
<dbReference type="EMBL" id="CP029604">
    <property type="protein sequence ID" value="AWO82514.1"/>
    <property type="molecule type" value="Genomic_DNA"/>
</dbReference>
<evidence type="ECO:0000256" key="1">
    <source>
        <dbReference type="SAM" id="MobiDB-lite"/>
    </source>
</evidence>
<dbReference type="RefSeq" id="WP_051987100.1">
    <property type="nucleotide sequence ID" value="NZ_CABEIC010000002.1"/>
</dbReference>
<evidence type="ECO:0000313" key="4">
    <source>
        <dbReference type="Proteomes" id="UP000247118"/>
    </source>
</evidence>
<evidence type="ECO:0000256" key="2">
    <source>
        <dbReference type="SAM" id="SignalP"/>
    </source>
</evidence>
<dbReference type="GeneID" id="32686542"/>
<organism evidence="3 4">
    <name type="scientific">Gordonia terrae</name>
    <dbReference type="NCBI Taxonomy" id="2055"/>
    <lineage>
        <taxon>Bacteria</taxon>
        <taxon>Bacillati</taxon>
        <taxon>Actinomycetota</taxon>
        <taxon>Actinomycetes</taxon>
        <taxon>Mycobacteriales</taxon>
        <taxon>Gordoniaceae</taxon>
        <taxon>Gordonia</taxon>
    </lineage>
</organism>
<proteinExistence type="predicted"/>
<dbReference type="Proteomes" id="UP000247118">
    <property type="component" value="Chromosome"/>
</dbReference>
<accession>A0AAD0K3T6</accession>
<protein>
    <submittedName>
        <fullName evidence="3">Uncharacterized protein</fullName>
    </submittedName>
</protein>